<evidence type="ECO:0000256" key="4">
    <source>
        <dbReference type="ARBA" id="ARBA00040781"/>
    </source>
</evidence>
<dbReference type="STRING" id="644548.SCNU_18002"/>
<evidence type="ECO:0000313" key="8">
    <source>
        <dbReference type="Proteomes" id="UP000035065"/>
    </source>
</evidence>
<dbReference type="AlphaFoldDB" id="F1YNV1"/>
<gene>
    <name evidence="7" type="ORF">SCNU_18002</name>
</gene>
<dbReference type="eggNOG" id="COG1028">
    <property type="taxonomic scope" value="Bacteria"/>
</dbReference>
<dbReference type="SUPFAM" id="SSF51735">
    <property type="entry name" value="NAD(P)-binding Rossmann-fold domains"/>
    <property type="match status" value="1"/>
</dbReference>
<dbReference type="OrthoDB" id="4519349at2"/>
<evidence type="ECO:0000256" key="6">
    <source>
        <dbReference type="RuleBase" id="RU000363"/>
    </source>
</evidence>
<accession>F1YNV1</accession>
<comment type="subcellular location">
    <subcellularLocation>
        <location evidence="1">Secreted</location>
        <location evidence="1">Cell wall</location>
    </subcellularLocation>
</comment>
<evidence type="ECO:0000256" key="5">
    <source>
        <dbReference type="ARBA" id="ARBA00047400"/>
    </source>
</evidence>
<evidence type="ECO:0000256" key="1">
    <source>
        <dbReference type="ARBA" id="ARBA00004191"/>
    </source>
</evidence>
<comment type="caution">
    <text evidence="7">The sequence shown here is derived from an EMBL/GenBank/DDBJ whole genome shotgun (WGS) entry which is preliminary data.</text>
</comment>
<dbReference type="Pfam" id="PF00106">
    <property type="entry name" value="adh_short"/>
    <property type="match status" value="1"/>
</dbReference>
<keyword evidence="3" id="KW-0134">Cell wall</keyword>
<keyword evidence="3" id="KW-0964">Secreted</keyword>
<evidence type="ECO:0000256" key="2">
    <source>
        <dbReference type="ARBA" id="ARBA00006484"/>
    </source>
</evidence>
<dbReference type="RefSeq" id="WP_009680793.1">
    <property type="nucleotide sequence ID" value="NZ_AEUD01000020.1"/>
</dbReference>
<dbReference type="PRINTS" id="PR00081">
    <property type="entry name" value="GDHRDH"/>
</dbReference>
<keyword evidence="8" id="KW-1185">Reference proteome</keyword>
<comment type="catalytic activity">
    <reaction evidence="5">
        <text>a (3R)-hydroxyacyl-[ACP] + NADP(+) = a 3-oxoacyl-[ACP] + NADPH + H(+)</text>
        <dbReference type="Rhea" id="RHEA:17397"/>
        <dbReference type="Rhea" id="RHEA-COMP:9916"/>
        <dbReference type="Rhea" id="RHEA-COMP:9945"/>
        <dbReference type="ChEBI" id="CHEBI:15378"/>
        <dbReference type="ChEBI" id="CHEBI:57783"/>
        <dbReference type="ChEBI" id="CHEBI:58349"/>
        <dbReference type="ChEBI" id="CHEBI:78776"/>
        <dbReference type="ChEBI" id="CHEBI:78827"/>
        <dbReference type="EC" id="1.1.1.100"/>
    </reaction>
    <physiologicalReaction direction="right-to-left" evidence="5">
        <dbReference type="Rhea" id="RHEA:17399"/>
    </physiologicalReaction>
</comment>
<sequence>MTGRFSGRRALVTGASRGIGAAVARRLAAEGADVAIVARTVDDHAHLDGSLTRTLQQISVHGGRSAVIAADLGDPEQRTTIVERAVDALGGPVDILVNNAAAAIYQPMLGYPARRRRITFEVNLFAPLDLAAAVVDGMREAGSGWIVNITSATARPAAGPPFRLIPPGTAMGVYGSSKAALDRATNALAAEVYGTGIRVNAVAPKHAVLTEGARALVGDTVTDDMLEPVEAMVEAVVALCDCPAETTGGVHASLDLIDELGVTVRDLDGRLPDEAAL</sequence>
<organism evidence="7 8">
    <name type="scientific">Gordonia neofelifaecis NRRL B-59395</name>
    <dbReference type="NCBI Taxonomy" id="644548"/>
    <lineage>
        <taxon>Bacteria</taxon>
        <taxon>Bacillati</taxon>
        <taxon>Actinomycetota</taxon>
        <taxon>Actinomycetes</taxon>
        <taxon>Mycobacteriales</taxon>
        <taxon>Gordoniaceae</taxon>
        <taxon>Gordonia</taxon>
    </lineage>
</organism>
<dbReference type="EMBL" id="AEUD01000020">
    <property type="protein sequence ID" value="EGD53570.1"/>
    <property type="molecule type" value="Genomic_DNA"/>
</dbReference>
<evidence type="ECO:0000256" key="3">
    <source>
        <dbReference type="ARBA" id="ARBA00022512"/>
    </source>
</evidence>
<dbReference type="CDD" id="cd05233">
    <property type="entry name" value="SDR_c"/>
    <property type="match status" value="1"/>
</dbReference>
<dbReference type="GO" id="GO:0004316">
    <property type="term" value="F:3-oxoacyl-[acyl-carrier-protein] reductase (NADPH) activity"/>
    <property type="evidence" value="ECO:0007669"/>
    <property type="project" value="UniProtKB-EC"/>
</dbReference>
<comment type="similarity">
    <text evidence="2 6">Belongs to the short-chain dehydrogenases/reductases (SDR) family.</text>
</comment>
<protein>
    <recommendedName>
        <fullName evidence="4">3-oxoacyl-[acyl-carrier-protein] reductase MabA</fullName>
    </recommendedName>
</protein>
<reference evidence="7 8" key="1">
    <citation type="journal article" date="2011" name="J. Bacteriol.">
        <title>Draft Genome Sequence of Gordonia neofelifaecis NRRL B-59395, a Cholesterol-Degrading Actinomycete.</title>
        <authorList>
            <person name="Ge F."/>
            <person name="Li W."/>
            <person name="Chen G."/>
            <person name="Liu Y."/>
            <person name="Zhang G."/>
            <person name="Yong B."/>
            <person name="Wang Q."/>
            <person name="Wang N."/>
            <person name="Huang Z."/>
            <person name="Li W."/>
            <person name="Wang J."/>
            <person name="Wu C."/>
            <person name="Xie Q."/>
            <person name="Liu G."/>
        </authorList>
    </citation>
    <scope>NUCLEOTIDE SEQUENCE [LARGE SCALE GENOMIC DNA]</scope>
    <source>
        <strain evidence="7 8">NRRL B-59395</strain>
    </source>
</reference>
<dbReference type="PANTHER" id="PTHR42879">
    <property type="entry name" value="3-OXOACYL-(ACYL-CARRIER-PROTEIN) REDUCTASE"/>
    <property type="match status" value="1"/>
</dbReference>
<proteinExistence type="inferred from homology"/>
<dbReference type="Gene3D" id="3.40.50.720">
    <property type="entry name" value="NAD(P)-binding Rossmann-like Domain"/>
    <property type="match status" value="1"/>
</dbReference>
<name>F1YNV1_9ACTN</name>
<dbReference type="InterPro" id="IPR002347">
    <property type="entry name" value="SDR_fam"/>
</dbReference>
<evidence type="ECO:0000313" key="7">
    <source>
        <dbReference type="EMBL" id="EGD53570.1"/>
    </source>
</evidence>
<dbReference type="InterPro" id="IPR050259">
    <property type="entry name" value="SDR"/>
</dbReference>
<dbReference type="PRINTS" id="PR00080">
    <property type="entry name" value="SDRFAMILY"/>
</dbReference>
<dbReference type="Proteomes" id="UP000035065">
    <property type="component" value="Unassembled WGS sequence"/>
</dbReference>
<dbReference type="InterPro" id="IPR036291">
    <property type="entry name" value="NAD(P)-bd_dom_sf"/>
</dbReference>